<feature type="domain" description="DUF4062" evidence="1">
    <location>
        <begin position="2"/>
        <end position="88"/>
    </location>
</feature>
<dbReference type="Gene3D" id="1.25.40.10">
    <property type="entry name" value="Tetratricopeptide repeat domain"/>
    <property type="match status" value="2"/>
</dbReference>
<dbReference type="Proteomes" id="UP000316628">
    <property type="component" value="Unassembled WGS sequence"/>
</dbReference>
<sequence>MFVSHTSELRRLPEDGSFVAAVERAVLRLRDAPVDMEYFTARDQPPAQLCRDRVAECDVYVLVAGFRYGSPVRERPTVSYTELEFEAATELGKPRLVFLLDEAAVGPGPLFRDPEFGARQEAFRRRLLMDSGLTVKTVRTPAELETAVAQALAALPAADTGSPGQARAVRVWNVPARLHGFTGRGELLDELAAALADTGPVVVRAIAGMGGIGKSSTAIEYAHRHDEAYDVAWWVPAEDPDLVPQHLARLGHALGLVDPDAPVAAAVPRVLGELRRRDRALLIFDNAEHPDAVASFLPGGRARVVITSRYPRWDGVAKTLELDVFTAPESARFLRSKAPVLTDDQVEAIGEALGHLPSALDQAAALLTDGGLSPGQYLSLLDTRARELLRRGHDAGRVSVAASWSLAFDNLADRDPAALQLLTLMAWLAPEPVPLSLITDHSEVLPEPLATVAADPLSFTDTVRGLRHRALVRVDTDTLLLHRIPAALLRAGTDRAPGGPEHNWAAIALLLLHRNRPAYAWNTPAVWPQWQRLLPHLLAVVAPDREPLITAHREDLLTLLGGISTYLATTGQSDHALAHAQRTHRLAIDHHGDDHALTLVYANNLALRLHISGRHEAARELNEDTLRRSRRVLGDDHPDTLSSANNLAVSLTELGEHEAARELDEDTLSRRRRVLGDDHPDTLTSAANLAVDLSAANEREAARELNEDTLIRRRRVLGHDHPETFRSAKNLALDLMVLGEHGAARELAEKTLADCRRVLGDDHPDTVRAGLVLAEVLRAASEGS</sequence>
<dbReference type="NCBIfam" id="NF040586">
    <property type="entry name" value="FxSxx_TPR"/>
    <property type="match status" value="1"/>
</dbReference>
<dbReference type="InterPro" id="IPR027417">
    <property type="entry name" value="P-loop_NTPase"/>
</dbReference>
<dbReference type="PANTHER" id="PTHR46082:SF6">
    <property type="entry name" value="AAA+ ATPASE DOMAIN-CONTAINING PROTEIN-RELATED"/>
    <property type="match status" value="1"/>
</dbReference>
<dbReference type="EMBL" id="VFPP01000001">
    <property type="protein sequence ID" value="TQM79122.1"/>
    <property type="molecule type" value="Genomic_DNA"/>
</dbReference>
<name>A0A543J8I3_9PSEU</name>
<dbReference type="InterPro" id="IPR011990">
    <property type="entry name" value="TPR-like_helical_dom_sf"/>
</dbReference>
<dbReference type="Gene3D" id="3.40.50.300">
    <property type="entry name" value="P-loop containing nucleotide triphosphate hydrolases"/>
    <property type="match status" value="1"/>
</dbReference>
<evidence type="ECO:0000313" key="3">
    <source>
        <dbReference type="Proteomes" id="UP000316628"/>
    </source>
</evidence>
<dbReference type="InterPro" id="IPR025139">
    <property type="entry name" value="DUF4062"/>
</dbReference>
<dbReference type="AlphaFoldDB" id="A0A543J8I3"/>
<accession>A0A543J8I3</accession>
<reference evidence="2 3" key="1">
    <citation type="submission" date="2019-06" db="EMBL/GenBank/DDBJ databases">
        <title>Sequencing the genomes of 1000 actinobacteria strains.</title>
        <authorList>
            <person name="Klenk H.-P."/>
        </authorList>
    </citation>
    <scope>NUCLEOTIDE SEQUENCE [LARGE SCALE GENOMIC DNA]</scope>
    <source>
        <strain evidence="2 3">DSM 45456</strain>
    </source>
</reference>
<dbReference type="SUPFAM" id="SSF52540">
    <property type="entry name" value="P-loop containing nucleoside triphosphate hydrolases"/>
    <property type="match status" value="1"/>
</dbReference>
<dbReference type="InterPro" id="IPR053137">
    <property type="entry name" value="NLR-like"/>
</dbReference>
<dbReference type="Pfam" id="PF13374">
    <property type="entry name" value="TPR_10"/>
    <property type="match status" value="4"/>
</dbReference>
<dbReference type="PANTHER" id="PTHR46082">
    <property type="entry name" value="ATP/GTP-BINDING PROTEIN-RELATED"/>
    <property type="match status" value="1"/>
</dbReference>
<protein>
    <submittedName>
        <fullName evidence="2">Tetratricopeptide repeat protein</fullName>
    </submittedName>
</protein>
<comment type="caution">
    <text evidence="2">The sequence shown here is derived from an EMBL/GenBank/DDBJ whole genome shotgun (WGS) entry which is preliminary data.</text>
</comment>
<gene>
    <name evidence="2" type="ORF">FHX81_1417</name>
</gene>
<dbReference type="Pfam" id="PF13271">
    <property type="entry name" value="DUF4062"/>
    <property type="match status" value="1"/>
</dbReference>
<evidence type="ECO:0000259" key="1">
    <source>
        <dbReference type="Pfam" id="PF13271"/>
    </source>
</evidence>
<organism evidence="2 3">
    <name type="scientific">Saccharothrix saharensis</name>
    <dbReference type="NCBI Taxonomy" id="571190"/>
    <lineage>
        <taxon>Bacteria</taxon>
        <taxon>Bacillati</taxon>
        <taxon>Actinomycetota</taxon>
        <taxon>Actinomycetes</taxon>
        <taxon>Pseudonocardiales</taxon>
        <taxon>Pseudonocardiaceae</taxon>
        <taxon>Saccharothrix</taxon>
    </lineage>
</organism>
<keyword evidence="3" id="KW-1185">Reference proteome</keyword>
<evidence type="ECO:0000313" key="2">
    <source>
        <dbReference type="EMBL" id="TQM79122.1"/>
    </source>
</evidence>
<proteinExistence type="predicted"/>
<dbReference type="SUPFAM" id="SSF48452">
    <property type="entry name" value="TPR-like"/>
    <property type="match status" value="2"/>
</dbReference>